<reference evidence="1" key="1">
    <citation type="submission" date="2019-09" db="EMBL/GenBank/DDBJ databases">
        <title>Characterisation of the sponge microbiome using genome-centric metagenomics.</title>
        <authorList>
            <person name="Engelberts J.P."/>
            <person name="Robbins S.J."/>
            <person name="De Goeij J.M."/>
            <person name="Aranda M."/>
            <person name="Bell S.C."/>
            <person name="Webster N.S."/>
        </authorList>
    </citation>
    <scope>NUCLEOTIDE SEQUENCE</scope>
    <source>
        <strain evidence="1">SB0661_bin_32</strain>
    </source>
</reference>
<evidence type="ECO:0000313" key="1">
    <source>
        <dbReference type="EMBL" id="MYC93947.1"/>
    </source>
</evidence>
<dbReference type="EMBL" id="VXMH01000016">
    <property type="protein sequence ID" value="MYC93947.1"/>
    <property type="molecule type" value="Genomic_DNA"/>
</dbReference>
<accession>A0A6B1D3L7</accession>
<sequence>MFREVIAAVPPTPSRRGSILTQTESLLIVKARLACKYLRNSSLRVIYAYFIHERRVDFIELYFKGDKEREDGARINRYLREHQDDG</sequence>
<proteinExistence type="predicted"/>
<name>A0A6B1D3L7_9CHLR</name>
<dbReference type="AlphaFoldDB" id="A0A6B1D3L7"/>
<organism evidence="1">
    <name type="scientific">Caldilineaceae bacterium SB0661_bin_32</name>
    <dbReference type="NCBI Taxonomy" id="2605255"/>
    <lineage>
        <taxon>Bacteria</taxon>
        <taxon>Bacillati</taxon>
        <taxon>Chloroflexota</taxon>
        <taxon>Caldilineae</taxon>
        <taxon>Caldilineales</taxon>
        <taxon>Caldilineaceae</taxon>
    </lineage>
</organism>
<comment type="caution">
    <text evidence="1">The sequence shown here is derived from an EMBL/GenBank/DDBJ whole genome shotgun (WGS) entry which is preliminary data.</text>
</comment>
<protein>
    <submittedName>
        <fullName evidence="1">Uncharacterized protein</fullName>
    </submittedName>
</protein>
<gene>
    <name evidence="1" type="ORF">F4X14_03165</name>
</gene>